<evidence type="ECO:0000256" key="5">
    <source>
        <dbReference type="ARBA" id="ARBA00022989"/>
    </source>
</evidence>
<feature type="transmembrane region" description="Helical" evidence="7">
    <location>
        <begin position="56"/>
        <end position="76"/>
    </location>
</feature>
<protein>
    <submittedName>
        <fullName evidence="10">ATP-binding cassette subfamily C protein CydC</fullName>
    </submittedName>
</protein>
<dbReference type="GO" id="GO:0005524">
    <property type="term" value="F:ATP binding"/>
    <property type="evidence" value="ECO:0007669"/>
    <property type="project" value="UniProtKB-KW"/>
</dbReference>
<dbReference type="Pfam" id="PF00005">
    <property type="entry name" value="ABC_tran"/>
    <property type="match status" value="1"/>
</dbReference>
<dbReference type="InterPro" id="IPR011527">
    <property type="entry name" value="ABC1_TM_dom"/>
</dbReference>
<dbReference type="InterPro" id="IPR036640">
    <property type="entry name" value="ABC1_TM_sf"/>
</dbReference>
<reference evidence="10 11" key="1">
    <citation type="submission" date="2020-08" db="EMBL/GenBank/DDBJ databases">
        <title>The Agave Microbiome: Exploring the role of microbial communities in plant adaptations to desert environments.</title>
        <authorList>
            <person name="Partida-Martinez L.P."/>
        </authorList>
    </citation>
    <scope>NUCLEOTIDE SEQUENCE [LARGE SCALE GENOMIC DNA]</scope>
    <source>
        <strain evidence="10 11">AS2.3</strain>
    </source>
</reference>
<dbReference type="PANTHER" id="PTHR24221">
    <property type="entry name" value="ATP-BINDING CASSETTE SUB-FAMILY B"/>
    <property type="match status" value="1"/>
</dbReference>
<feature type="transmembrane region" description="Helical" evidence="7">
    <location>
        <begin position="22"/>
        <end position="44"/>
    </location>
</feature>
<evidence type="ECO:0000256" key="1">
    <source>
        <dbReference type="ARBA" id="ARBA00004651"/>
    </source>
</evidence>
<accession>A0A7Y9FPF2</accession>
<evidence type="ECO:0000256" key="7">
    <source>
        <dbReference type="SAM" id="Phobius"/>
    </source>
</evidence>
<keyword evidence="5 7" id="KW-1133">Transmembrane helix</keyword>
<dbReference type="PANTHER" id="PTHR24221:SF590">
    <property type="entry name" value="COMPONENT LINKED WITH THE ASSEMBLY OF CYTOCHROME' TRANSPORT TRANSMEMBRANE ATP-BINDING PROTEIN ABC TRANSPORTER CYDD-RELATED"/>
    <property type="match status" value="1"/>
</dbReference>
<evidence type="ECO:0000259" key="8">
    <source>
        <dbReference type="PROSITE" id="PS50893"/>
    </source>
</evidence>
<proteinExistence type="predicted"/>
<dbReference type="InterPro" id="IPR039421">
    <property type="entry name" value="Type_1_exporter"/>
</dbReference>
<keyword evidence="6 7" id="KW-0472">Membrane</keyword>
<evidence type="ECO:0000256" key="4">
    <source>
        <dbReference type="ARBA" id="ARBA00022840"/>
    </source>
</evidence>
<organism evidence="10 11">
    <name type="scientific">Sphingomonas melonis</name>
    <dbReference type="NCBI Taxonomy" id="152682"/>
    <lineage>
        <taxon>Bacteria</taxon>
        <taxon>Pseudomonadati</taxon>
        <taxon>Pseudomonadota</taxon>
        <taxon>Alphaproteobacteria</taxon>
        <taxon>Sphingomonadales</taxon>
        <taxon>Sphingomonadaceae</taxon>
        <taxon>Sphingomonas</taxon>
    </lineage>
</organism>
<dbReference type="GO" id="GO:0016887">
    <property type="term" value="F:ATP hydrolysis activity"/>
    <property type="evidence" value="ECO:0007669"/>
    <property type="project" value="InterPro"/>
</dbReference>
<comment type="caution">
    <text evidence="10">The sequence shown here is derived from an EMBL/GenBank/DDBJ whole genome shotgun (WGS) entry which is preliminary data.</text>
</comment>
<dbReference type="SMART" id="SM00382">
    <property type="entry name" value="AAA"/>
    <property type="match status" value="1"/>
</dbReference>
<feature type="transmembrane region" description="Helical" evidence="7">
    <location>
        <begin position="273"/>
        <end position="294"/>
    </location>
</feature>
<evidence type="ECO:0000259" key="9">
    <source>
        <dbReference type="PROSITE" id="PS50929"/>
    </source>
</evidence>
<name>A0A7Y9FPF2_9SPHN</name>
<gene>
    <name evidence="10" type="ORF">HD841_002796</name>
</gene>
<keyword evidence="2 7" id="KW-0812">Transmembrane</keyword>
<dbReference type="EMBL" id="JACCBY010000004">
    <property type="protein sequence ID" value="NYD90989.1"/>
    <property type="molecule type" value="Genomic_DNA"/>
</dbReference>
<dbReference type="SUPFAM" id="SSF90123">
    <property type="entry name" value="ABC transporter transmembrane region"/>
    <property type="match status" value="1"/>
</dbReference>
<comment type="subcellular location">
    <subcellularLocation>
        <location evidence="1">Cell membrane</location>
        <topology evidence="1">Multi-pass membrane protein</topology>
    </subcellularLocation>
</comment>
<dbReference type="GO" id="GO:0034040">
    <property type="term" value="F:ATPase-coupled lipid transmembrane transporter activity"/>
    <property type="evidence" value="ECO:0007669"/>
    <property type="project" value="TreeGrafter"/>
</dbReference>
<dbReference type="Gene3D" id="1.20.1560.10">
    <property type="entry name" value="ABC transporter type 1, transmembrane domain"/>
    <property type="match status" value="1"/>
</dbReference>
<keyword evidence="4 10" id="KW-0067">ATP-binding</keyword>
<feature type="domain" description="ABC transporter" evidence="8">
    <location>
        <begin position="308"/>
        <end position="534"/>
    </location>
</feature>
<dbReference type="GO" id="GO:0140359">
    <property type="term" value="F:ABC-type transporter activity"/>
    <property type="evidence" value="ECO:0007669"/>
    <property type="project" value="InterPro"/>
</dbReference>
<evidence type="ECO:0000313" key="10">
    <source>
        <dbReference type="EMBL" id="NYD90989.1"/>
    </source>
</evidence>
<dbReference type="GO" id="GO:0005886">
    <property type="term" value="C:plasma membrane"/>
    <property type="evidence" value="ECO:0007669"/>
    <property type="project" value="UniProtKB-SubCell"/>
</dbReference>
<dbReference type="PROSITE" id="PS00211">
    <property type="entry name" value="ABC_TRANSPORTER_1"/>
    <property type="match status" value="1"/>
</dbReference>
<sequence>MTHFTTILDAALRRQRRPLAQATLLAAAVAAATVLLLGLSGWFLVAAGLAGLAGPAAALAFNYMLPSAAIRLLAIVRTGARYGERLASHGAAFAVLAHIRPALYRAITASPPAAALALTSGEATARLVGDVAAIEMAVARRPARWGAIAAIGSGAALGLIAGWGVALAIVLPALAMLVAGEWLLRRLRAPGRAIQHLQGALRETVALHLAAAAELRCFAMEEGVLAAIARLDEELAAARRRQARVLGLVEALLATTLAIAALLAFLAAMPAGVAVAALCALAAAMTIDGLAPLLRDRAAAGATEAAVTRLAALFRPAPAAEAPAGLCPVLRLPGLAPLPPGARVAITGPSGAGKTTLVEQLVGLRAATPGSVQLGGRDIATLPATVLRDHVAWSPQDAQLIAGTVRDNLRLARPDADEALLWEALADACLDACVRALPAGLDGWIGEDGVRLSGGERRRLSLARAYLGTAPWLLLDEPTEALDAATERAVVERLARRLARTGQGLVVVTHRPALLALCDRRLTLAPGTALAAAA</sequence>
<evidence type="ECO:0000313" key="11">
    <source>
        <dbReference type="Proteomes" id="UP000517753"/>
    </source>
</evidence>
<dbReference type="InterPro" id="IPR027417">
    <property type="entry name" value="P-loop_NTPase"/>
</dbReference>
<feature type="transmembrane region" description="Helical" evidence="7">
    <location>
        <begin position="166"/>
        <end position="184"/>
    </location>
</feature>
<feature type="domain" description="ABC transmembrane type-1" evidence="9">
    <location>
        <begin position="22"/>
        <end position="268"/>
    </location>
</feature>
<keyword evidence="3" id="KW-0547">Nucleotide-binding</keyword>
<dbReference type="PROSITE" id="PS50893">
    <property type="entry name" value="ABC_TRANSPORTER_2"/>
    <property type="match status" value="1"/>
</dbReference>
<dbReference type="InterPro" id="IPR017871">
    <property type="entry name" value="ABC_transporter-like_CS"/>
</dbReference>
<keyword evidence="11" id="KW-1185">Reference proteome</keyword>
<feature type="transmembrane region" description="Helical" evidence="7">
    <location>
        <begin position="143"/>
        <end position="160"/>
    </location>
</feature>
<dbReference type="Proteomes" id="UP000517753">
    <property type="component" value="Unassembled WGS sequence"/>
</dbReference>
<dbReference type="AlphaFoldDB" id="A0A7Y9FPF2"/>
<evidence type="ECO:0000256" key="2">
    <source>
        <dbReference type="ARBA" id="ARBA00022692"/>
    </source>
</evidence>
<dbReference type="SUPFAM" id="SSF52540">
    <property type="entry name" value="P-loop containing nucleoside triphosphate hydrolases"/>
    <property type="match status" value="1"/>
</dbReference>
<dbReference type="InterPro" id="IPR003439">
    <property type="entry name" value="ABC_transporter-like_ATP-bd"/>
</dbReference>
<dbReference type="PROSITE" id="PS50929">
    <property type="entry name" value="ABC_TM1F"/>
    <property type="match status" value="1"/>
</dbReference>
<dbReference type="InterPro" id="IPR003593">
    <property type="entry name" value="AAA+_ATPase"/>
</dbReference>
<evidence type="ECO:0000256" key="6">
    <source>
        <dbReference type="ARBA" id="ARBA00023136"/>
    </source>
</evidence>
<feature type="transmembrane region" description="Helical" evidence="7">
    <location>
        <begin position="245"/>
        <end position="267"/>
    </location>
</feature>
<dbReference type="RefSeq" id="WP_179509450.1">
    <property type="nucleotide sequence ID" value="NZ_JACCBY010000004.1"/>
</dbReference>
<evidence type="ECO:0000256" key="3">
    <source>
        <dbReference type="ARBA" id="ARBA00022741"/>
    </source>
</evidence>
<dbReference type="Gene3D" id="3.40.50.300">
    <property type="entry name" value="P-loop containing nucleotide triphosphate hydrolases"/>
    <property type="match status" value="1"/>
</dbReference>